<keyword evidence="1" id="KW-0472">Membrane</keyword>
<dbReference type="PANTHER" id="PTHR37314:SF4">
    <property type="entry name" value="UPF0700 TRANSMEMBRANE PROTEIN YOAK"/>
    <property type="match status" value="1"/>
</dbReference>
<keyword evidence="1" id="KW-0812">Transmembrane</keyword>
<dbReference type="EMBL" id="JBEPLU010000001">
    <property type="protein sequence ID" value="MET3526744.1"/>
    <property type="molecule type" value="Genomic_DNA"/>
</dbReference>
<feature type="transmembrane region" description="Helical" evidence="1">
    <location>
        <begin position="7"/>
        <end position="31"/>
    </location>
</feature>
<dbReference type="Proteomes" id="UP001549110">
    <property type="component" value="Unassembled WGS sequence"/>
</dbReference>
<dbReference type="PANTHER" id="PTHR37314">
    <property type="entry name" value="SLR0142 PROTEIN"/>
    <property type="match status" value="1"/>
</dbReference>
<name>A0ABV2EI92_9CAUL</name>
<keyword evidence="3" id="KW-1185">Reference proteome</keyword>
<accession>A0ABV2EI92</accession>
<feature type="transmembrane region" description="Helical" evidence="1">
    <location>
        <begin position="156"/>
        <end position="178"/>
    </location>
</feature>
<protein>
    <submittedName>
        <fullName evidence="2">Uncharacterized membrane protein YoaK (UPF0700 family)</fullName>
    </submittedName>
</protein>
<sequence length="216" mass="22122">MYRERALASGLSTVAGFVDGVGFLITGGFFVSFMSGNSTRLAVSLAEGSPSAFLALGLIGSFVLGVSAGAVVGRKAPRRAPAVLGFVTLLLVIAAAISPDKAHPAAIFLLAFAMGAENTVFASNGEVRFGVTYMTGALVKLGKGLTAAVLDRNFTAWVSPFILWFGLISGAALGAVAFDRLGAQALWIAAGLMGFLTLMASAAIPEETRTQAQVSD</sequence>
<feature type="transmembrane region" description="Helical" evidence="1">
    <location>
        <begin position="185"/>
        <end position="204"/>
    </location>
</feature>
<proteinExistence type="predicted"/>
<dbReference type="RefSeq" id="WP_331930227.1">
    <property type="nucleotide sequence ID" value="NZ_JBEPLU010000001.1"/>
</dbReference>
<organism evidence="2 3">
    <name type="scientific">Phenylobacterium koreense</name>
    <dbReference type="NCBI Taxonomy" id="266125"/>
    <lineage>
        <taxon>Bacteria</taxon>
        <taxon>Pseudomonadati</taxon>
        <taxon>Pseudomonadota</taxon>
        <taxon>Alphaproteobacteria</taxon>
        <taxon>Caulobacterales</taxon>
        <taxon>Caulobacteraceae</taxon>
        <taxon>Phenylobacterium</taxon>
    </lineage>
</organism>
<feature type="transmembrane region" description="Helical" evidence="1">
    <location>
        <begin position="80"/>
        <end position="99"/>
    </location>
</feature>
<dbReference type="InterPro" id="IPR010699">
    <property type="entry name" value="DUF1275"/>
</dbReference>
<dbReference type="Pfam" id="PF06912">
    <property type="entry name" value="DUF1275"/>
    <property type="match status" value="1"/>
</dbReference>
<gene>
    <name evidence="2" type="ORF">ABID41_001839</name>
</gene>
<feature type="transmembrane region" description="Helical" evidence="1">
    <location>
        <begin position="51"/>
        <end position="73"/>
    </location>
</feature>
<keyword evidence="1" id="KW-1133">Transmembrane helix</keyword>
<reference evidence="2 3" key="1">
    <citation type="submission" date="2024-06" db="EMBL/GenBank/DDBJ databases">
        <title>Genomic Encyclopedia of Type Strains, Phase IV (KMG-IV): sequencing the most valuable type-strain genomes for metagenomic binning, comparative biology and taxonomic classification.</title>
        <authorList>
            <person name="Goeker M."/>
        </authorList>
    </citation>
    <scope>NUCLEOTIDE SEQUENCE [LARGE SCALE GENOMIC DNA]</scope>
    <source>
        <strain evidence="2 3">DSM 17809</strain>
    </source>
</reference>
<evidence type="ECO:0000313" key="2">
    <source>
        <dbReference type="EMBL" id="MET3526744.1"/>
    </source>
</evidence>
<evidence type="ECO:0000256" key="1">
    <source>
        <dbReference type="SAM" id="Phobius"/>
    </source>
</evidence>
<feature type="transmembrane region" description="Helical" evidence="1">
    <location>
        <begin position="105"/>
        <end position="123"/>
    </location>
</feature>
<evidence type="ECO:0000313" key="3">
    <source>
        <dbReference type="Proteomes" id="UP001549110"/>
    </source>
</evidence>
<comment type="caution">
    <text evidence="2">The sequence shown here is derived from an EMBL/GenBank/DDBJ whole genome shotgun (WGS) entry which is preliminary data.</text>
</comment>